<organism evidence="2 3">
    <name type="scientific">Phyllachora maydis</name>
    <dbReference type="NCBI Taxonomy" id="1825666"/>
    <lineage>
        <taxon>Eukaryota</taxon>
        <taxon>Fungi</taxon>
        <taxon>Dikarya</taxon>
        <taxon>Ascomycota</taxon>
        <taxon>Pezizomycotina</taxon>
        <taxon>Sordariomycetes</taxon>
        <taxon>Sordariomycetidae</taxon>
        <taxon>Phyllachorales</taxon>
        <taxon>Phyllachoraceae</taxon>
        <taxon>Phyllachora</taxon>
    </lineage>
</organism>
<evidence type="ECO:0000313" key="3">
    <source>
        <dbReference type="Proteomes" id="UP001217918"/>
    </source>
</evidence>
<sequence length="663" mass="72184">MANEQVDYLTNIGRHSLAGGLDADTFDAPSTDDFDFDDTVVAVLGHGDGGDFGDEFGLDGGDGVYADEDAGNEQAADGFVDDAHPNDDMTDSNAFEFEITYEDEENKEGKEQPTLSLGSGVGISNTPTASNATLGVSLNKGADDESEIGYESEEDGVEKHGEGTTVDITQEDALQAQGTELEAGIGNDTDISAGSATTLGLPDIVVIWNGERYSLFGKEDDDPDTFFLTDVAVMDLPLSDFLHRLRHVIASEMSSSDELVVRVGQLAFQFGPKSPQKFLSRTFREILECYEKLTMNDGAPSSTMILSLVSLRDCEERFAELLQHADLGKGLSEVVDFASELQVDESSTASALEEKEQYDERDQVNEAIAEADSGNAESQGQRLSTEHIYGWPEGVEPYYDEDGRLVAVKDLPAHGKEQMYHELRSEYSAEQLYGYPKGVEPIYDNEARLIAVKDLPSYGMAEEFYDYTGHSPQGYIKMEKTNDDSQDLDEEATNNNESLSDGDLETTAQDTGEDEVQTDYVFADGSLERYEAESDNTQTYTAAPGANDLEDPTYVPGDSDETDPLIQNGRLDNGHSVDAADIFDNVNAGEQIQSLDPAGPQNLEGFDATVGEISWEDGDDTHPDESAMIGATELSTSFSGKRSRQTDATESLANESDHKRRRT</sequence>
<feature type="compositionally biased region" description="Polar residues" evidence="1">
    <location>
        <begin position="633"/>
        <end position="654"/>
    </location>
</feature>
<feature type="region of interest" description="Disordered" evidence="1">
    <location>
        <begin position="142"/>
        <end position="161"/>
    </location>
</feature>
<dbReference type="AlphaFoldDB" id="A0AAD9I342"/>
<feature type="region of interest" description="Disordered" evidence="1">
    <location>
        <begin position="588"/>
        <end position="663"/>
    </location>
</feature>
<comment type="caution">
    <text evidence="2">The sequence shown here is derived from an EMBL/GenBank/DDBJ whole genome shotgun (WGS) entry which is preliminary data.</text>
</comment>
<evidence type="ECO:0000313" key="2">
    <source>
        <dbReference type="EMBL" id="KAK2070108.1"/>
    </source>
</evidence>
<feature type="compositionally biased region" description="Polar residues" evidence="1">
    <location>
        <begin position="113"/>
        <end position="136"/>
    </location>
</feature>
<evidence type="ECO:0000256" key="1">
    <source>
        <dbReference type="SAM" id="MobiDB-lite"/>
    </source>
</evidence>
<feature type="region of interest" description="Disordered" evidence="1">
    <location>
        <begin position="104"/>
        <end position="136"/>
    </location>
</feature>
<proteinExistence type="predicted"/>
<name>A0AAD9I342_9PEZI</name>
<feature type="compositionally biased region" description="Acidic residues" evidence="1">
    <location>
        <begin position="144"/>
        <end position="156"/>
    </location>
</feature>
<gene>
    <name evidence="2" type="ORF">P8C59_004636</name>
</gene>
<feature type="region of interest" description="Disordered" evidence="1">
    <location>
        <begin position="532"/>
        <end position="576"/>
    </location>
</feature>
<keyword evidence="3" id="KW-1185">Reference proteome</keyword>
<accession>A0AAD9I342</accession>
<protein>
    <submittedName>
        <fullName evidence="2">Uncharacterized protein</fullName>
    </submittedName>
</protein>
<feature type="region of interest" description="Disordered" evidence="1">
    <location>
        <begin position="483"/>
        <end position="516"/>
    </location>
</feature>
<dbReference type="EMBL" id="JAQQPM010000003">
    <property type="protein sequence ID" value="KAK2070108.1"/>
    <property type="molecule type" value="Genomic_DNA"/>
</dbReference>
<reference evidence="2" key="1">
    <citation type="journal article" date="2023" name="Mol. Plant Microbe Interact.">
        <title>Elucidating the Obligate Nature and Biological Capacity of an Invasive Fungal Corn Pathogen.</title>
        <authorList>
            <person name="MacCready J.S."/>
            <person name="Roggenkamp E.M."/>
            <person name="Gdanetz K."/>
            <person name="Chilvers M.I."/>
        </authorList>
    </citation>
    <scope>NUCLEOTIDE SEQUENCE</scope>
    <source>
        <strain evidence="2">PM02</strain>
    </source>
</reference>
<dbReference type="Proteomes" id="UP001217918">
    <property type="component" value="Unassembled WGS sequence"/>
</dbReference>